<evidence type="ECO:0000256" key="1">
    <source>
        <dbReference type="SAM" id="MobiDB-lite"/>
    </source>
</evidence>
<keyword evidence="3" id="KW-0732">Signal</keyword>
<sequence length="515" mass="55136">MENLSGRIIPAAARAAAACFMLITLALPGTAAAQQAMTPPVFVADQPGLSAGSMVQAQAGGTHTATSLSVVVFDRTGLISDDDISTLQSQTADIDFPAEVTKVTYLLFGSNDDNLNDTVRAHVETTDQSLISDNREKFAPGTLIIAIGLDPRRVGIYGGDDVLTAIDYYAKGRELGIQNPMKNVLRADGDPNFALAFLAGAKAAADPQAVAESSRSSDGGDGPSGWLIGGGIAGFAALLAGIFGIDRKMRKDKKVKQLRGDIKEVNSNYAAVAMDLDSIDIRAQQLSSPLATAEIRREWETVKNKFAATHDIVGTLDGLNARSDADALYERRDDIDTVHEATEEMMAAKDNIDILFNLEKGDAATRIAQVNDLHNDVTTAAMSTTDSQMADHFRDIDGKVLALRSDPEAPDFMDRYCAVLADYASAVQAAKTRDMEELVRAEKDDPSSYRRPGLADRQWRPGYGYRDFVFYSTMSTWNHEAHEARIEAESSSSSSGTTSGYSSGGFSGGGSSSSW</sequence>
<feature type="chain" id="PRO_5039195747" evidence="3">
    <location>
        <begin position="32"/>
        <end position="515"/>
    </location>
</feature>
<evidence type="ECO:0000313" key="5">
    <source>
        <dbReference type="EMBL" id="MBN9645273.1"/>
    </source>
</evidence>
<dbReference type="RefSeq" id="WP_207279735.1">
    <property type="nucleotide sequence ID" value="NZ_JAFLEQ010000017.1"/>
</dbReference>
<evidence type="ECO:0000259" key="4">
    <source>
        <dbReference type="Pfam" id="PF17173"/>
    </source>
</evidence>
<evidence type="ECO:0000256" key="3">
    <source>
        <dbReference type="SAM" id="SignalP"/>
    </source>
</evidence>
<reference evidence="5" key="1">
    <citation type="submission" date="2021-03" db="EMBL/GenBank/DDBJ databases">
        <authorList>
            <person name="Sun Q."/>
        </authorList>
    </citation>
    <scope>NUCLEOTIDE SEQUENCE</scope>
    <source>
        <strain evidence="5">CCM 8862</strain>
    </source>
</reference>
<keyword evidence="2" id="KW-0472">Membrane</keyword>
<feature type="signal peptide" evidence="3">
    <location>
        <begin position="1"/>
        <end position="31"/>
    </location>
</feature>
<dbReference type="EMBL" id="JAFLEQ010000017">
    <property type="protein sequence ID" value="MBN9645273.1"/>
    <property type="molecule type" value="Genomic_DNA"/>
</dbReference>
<dbReference type="AlphaFoldDB" id="A0A939E3V6"/>
<feature type="domain" description="DUF5129" evidence="4">
    <location>
        <begin position="83"/>
        <end position="423"/>
    </location>
</feature>
<feature type="compositionally biased region" description="Gly residues" evidence="1">
    <location>
        <begin position="502"/>
        <end position="515"/>
    </location>
</feature>
<dbReference type="Pfam" id="PF17173">
    <property type="entry name" value="DUF5129"/>
    <property type="match status" value="1"/>
</dbReference>
<proteinExistence type="predicted"/>
<evidence type="ECO:0000256" key="2">
    <source>
        <dbReference type="SAM" id="Phobius"/>
    </source>
</evidence>
<comment type="caution">
    <text evidence="5">The sequence shown here is derived from an EMBL/GenBank/DDBJ whole genome shotgun (WGS) entry which is preliminary data.</text>
</comment>
<keyword evidence="2" id="KW-0812">Transmembrane</keyword>
<dbReference type="Proteomes" id="UP000664332">
    <property type="component" value="Unassembled WGS sequence"/>
</dbReference>
<organism evidence="5 6">
    <name type="scientific">Corynebacterium mendelii</name>
    <dbReference type="NCBI Taxonomy" id="2765362"/>
    <lineage>
        <taxon>Bacteria</taxon>
        <taxon>Bacillati</taxon>
        <taxon>Actinomycetota</taxon>
        <taxon>Actinomycetes</taxon>
        <taxon>Mycobacteriales</taxon>
        <taxon>Corynebacteriaceae</taxon>
        <taxon>Corynebacterium</taxon>
    </lineage>
</organism>
<accession>A0A939E3V6</accession>
<evidence type="ECO:0000313" key="6">
    <source>
        <dbReference type="Proteomes" id="UP000664332"/>
    </source>
</evidence>
<name>A0A939E3V6_9CORY</name>
<gene>
    <name evidence="5" type="ORF">JZY06_11720</name>
</gene>
<feature type="transmembrane region" description="Helical" evidence="2">
    <location>
        <begin position="225"/>
        <end position="245"/>
    </location>
</feature>
<feature type="compositionally biased region" description="Low complexity" evidence="1">
    <location>
        <begin position="490"/>
        <end position="501"/>
    </location>
</feature>
<protein>
    <submittedName>
        <fullName evidence="5">DUF5129 domain-containing protein</fullName>
    </submittedName>
</protein>
<keyword evidence="6" id="KW-1185">Reference proteome</keyword>
<feature type="region of interest" description="Disordered" evidence="1">
    <location>
        <begin position="437"/>
        <end position="456"/>
    </location>
</feature>
<keyword evidence="2" id="KW-1133">Transmembrane helix</keyword>
<dbReference type="InterPro" id="IPR033435">
    <property type="entry name" value="DUF5129"/>
</dbReference>
<feature type="region of interest" description="Disordered" evidence="1">
    <location>
        <begin position="482"/>
        <end position="515"/>
    </location>
</feature>